<organism evidence="1 2">
    <name type="scientific">Heterorhabditis bacteriophora</name>
    <name type="common">Entomopathogenic nematode worm</name>
    <dbReference type="NCBI Taxonomy" id="37862"/>
    <lineage>
        <taxon>Eukaryota</taxon>
        <taxon>Metazoa</taxon>
        <taxon>Ecdysozoa</taxon>
        <taxon>Nematoda</taxon>
        <taxon>Chromadorea</taxon>
        <taxon>Rhabditida</taxon>
        <taxon>Rhabditina</taxon>
        <taxon>Rhabditomorpha</taxon>
        <taxon>Strongyloidea</taxon>
        <taxon>Heterorhabditidae</taxon>
        <taxon>Heterorhabditis</taxon>
    </lineage>
</organism>
<evidence type="ECO:0000313" key="1">
    <source>
        <dbReference type="Proteomes" id="UP000095283"/>
    </source>
</evidence>
<accession>A0A1I7WD57</accession>
<sequence length="168" mass="19849">MQSQDSRSKRSPAFDRLCHGRRALTSLIKRIRAKMRSYFHPNREPTHTTSIPSTSTHGWPCRWRTKIICTISLPCTWMRYSEISLIITRESCRPYIEIENGLLRHIAGVNERQLDGKDHPILLETSLTPMLPPGPLRIIDEHLWVWHMTRMKRLQKEWCTSPRLSRPR</sequence>
<reference evidence="2" key="1">
    <citation type="submission" date="2016-11" db="UniProtKB">
        <authorList>
            <consortium name="WormBaseParasite"/>
        </authorList>
    </citation>
    <scope>IDENTIFICATION</scope>
</reference>
<dbReference type="AlphaFoldDB" id="A0A1I7WD57"/>
<keyword evidence="1" id="KW-1185">Reference proteome</keyword>
<proteinExistence type="predicted"/>
<evidence type="ECO:0000313" key="2">
    <source>
        <dbReference type="WBParaSite" id="Hba_02709"/>
    </source>
</evidence>
<dbReference type="Proteomes" id="UP000095283">
    <property type="component" value="Unplaced"/>
</dbReference>
<dbReference type="WBParaSite" id="Hba_02709">
    <property type="protein sequence ID" value="Hba_02709"/>
    <property type="gene ID" value="Hba_02709"/>
</dbReference>
<name>A0A1I7WD57_HETBA</name>
<protein>
    <submittedName>
        <fullName evidence="2">Transposase</fullName>
    </submittedName>
</protein>